<evidence type="ECO:0000256" key="4">
    <source>
        <dbReference type="ARBA" id="ARBA00022989"/>
    </source>
</evidence>
<evidence type="ECO:0000256" key="5">
    <source>
        <dbReference type="ARBA" id="ARBA00023136"/>
    </source>
</evidence>
<feature type="compositionally biased region" description="Low complexity" evidence="7">
    <location>
        <begin position="246"/>
        <end position="271"/>
    </location>
</feature>
<evidence type="ECO:0000259" key="10">
    <source>
        <dbReference type="PROSITE" id="PS50261"/>
    </source>
</evidence>
<dbReference type="InterPro" id="IPR017981">
    <property type="entry name" value="GPCR_2-like_7TM"/>
</dbReference>
<accession>A0A226E467</accession>
<dbReference type="SMART" id="SM00303">
    <property type="entry name" value="GPS"/>
    <property type="match status" value="1"/>
</dbReference>
<feature type="domain" description="G-protein coupled receptors family 2 profile 2" evidence="10">
    <location>
        <begin position="741"/>
        <end position="885"/>
    </location>
</feature>
<feature type="transmembrane region" description="Helical" evidence="8">
    <location>
        <begin position="807"/>
        <end position="827"/>
    </location>
</feature>
<organism evidence="11 12">
    <name type="scientific">Folsomia candida</name>
    <name type="common">Springtail</name>
    <dbReference type="NCBI Taxonomy" id="158441"/>
    <lineage>
        <taxon>Eukaryota</taxon>
        <taxon>Metazoa</taxon>
        <taxon>Ecdysozoa</taxon>
        <taxon>Arthropoda</taxon>
        <taxon>Hexapoda</taxon>
        <taxon>Collembola</taxon>
        <taxon>Entomobryomorpha</taxon>
        <taxon>Isotomoidea</taxon>
        <taxon>Isotomidae</taxon>
        <taxon>Proisotominae</taxon>
        <taxon>Folsomia</taxon>
    </lineage>
</organism>
<feature type="region of interest" description="Disordered" evidence="7">
    <location>
        <begin position="1079"/>
        <end position="1118"/>
    </location>
</feature>
<dbReference type="Gene3D" id="1.20.1070.10">
    <property type="entry name" value="Rhodopsin 7-helix transmembrane proteins"/>
    <property type="match status" value="2"/>
</dbReference>
<dbReference type="GO" id="GO:0007166">
    <property type="term" value="P:cell surface receptor signaling pathway"/>
    <property type="evidence" value="ECO:0007669"/>
    <property type="project" value="InterPro"/>
</dbReference>
<feature type="compositionally biased region" description="Low complexity" evidence="7">
    <location>
        <begin position="309"/>
        <end position="323"/>
    </location>
</feature>
<dbReference type="PROSITE" id="PS50221">
    <property type="entry name" value="GAIN_B"/>
    <property type="match status" value="1"/>
</dbReference>
<dbReference type="Gene3D" id="2.60.220.50">
    <property type="match status" value="1"/>
</dbReference>
<feature type="region of interest" description="Disordered" evidence="7">
    <location>
        <begin position="241"/>
        <end position="323"/>
    </location>
</feature>
<dbReference type="GO" id="GO:0004930">
    <property type="term" value="F:G protein-coupled receptor activity"/>
    <property type="evidence" value="ECO:0007669"/>
    <property type="project" value="InterPro"/>
</dbReference>
<keyword evidence="6" id="KW-1015">Disulfide bond</keyword>
<keyword evidence="2" id="KW-1003">Cell membrane</keyword>
<evidence type="ECO:0000256" key="1">
    <source>
        <dbReference type="ARBA" id="ARBA00004651"/>
    </source>
</evidence>
<dbReference type="InterPro" id="IPR046338">
    <property type="entry name" value="GAIN_dom_sf"/>
</dbReference>
<evidence type="ECO:0000256" key="7">
    <source>
        <dbReference type="SAM" id="MobiDB-lite"/>
    </source>
</evidence>
<proteinExistence type="predicted"/>
<keyword evidence="12" id="KW-1185">Reference proteome</keyword>
<dbReference type="PROSITE" id="PS50261">
    <property type="entry name" value="G_PROTEIN_RECEP_F2_4"/>
    <property type="match status" value="1"/>
</dbReference>
<reference evidence="11 12" key="1">
    <citation type="submission" date="2015-12" db="EMBL/GenBank/DDBJ databases">
        <title>The genome of Folsomia candida.</title>
        <authorList>
            <person name="Faddeeva A."/>
            <person name="Derks M.F."/>
            <person name="Anvar Y."/>
            <person name="Smit S."/>
            <person name="Van Straalen N."/>
            <person name="Roelofs D."/>
        </authorList>
    </citation>
    <scope>NUCLEOTIDE SEQUENCE [LARGE SCALE GENOMIC DNA]</scope>
    <source>
        <strain evidence="11 12">VU population</strain>
        <tissue evidence="11">Whole body</tissue>
    </source>
</reference>
<evidence type="ECO:0000256" key="6">
    <source>
        <dbReference type="ARBA" id="ARBA00023157"/>
    </source>
</evidence>
<evidence type="ECO:0000313" key="11">
    <source>
        <dbReference type="EMBL" id="OXA52393.1"/>
    </source>
</evidence>
<dbReference type="Pfam" id="PF00002">
    <property type="entry name" value="7tm_2"/>
    <property type="match status" value="2"/>
</dbReference>
<feature type="compositionally biased region" description="Polar residues" evidence="7">
    <location>
        <begin position="1098"/>
        <end position="1110"/>
    </location>
</feature>
<gene>
    <name evidence="11" type="ORF">Fcan01_13829</name>
</gene>
<evidence type="ECO:0000313" key="12">
    <source>
        <dbReference type="Proteomes" id="UP000198287"/>
    </source>
</evidence>
<feature type="region of interest" description="Disordered" evidence="7">
    <location>
        <begin position="961"/>
        <end position="1038"/>
    </location>
</feature>
<feature type="domain" description="GAIN-B" evidence="9">
    <location>
        <begin position="555"/>
        <end position="735"/>
    </location>
</feature>
<sequence>MEKGFPVSMLKGGECTCESFVTFKLQKRPDANCNVPCPLSSMVDPDVVPPTPSSSCGGNQQYSVYCNKTGQFDCDTLPVDNGGDPTLSVGNHVGNGDDFLVKNMEGYPFCGRCDLATSCMGGTGAITPSYDYFPKNEPYSCRAFCRKEQRYGRGRMDEGTRYPTRYAVLVWEKILWFGNAVPICRCMSDVSSFVKLDDDSKCTAPCPGDPSLRCGRTDEDPEAPQHSYYATVYCTTEDCSDPNPPTTTTTKEPTTTKPSSTSTSTSTAPTTTEEEQETTITQGDGEDCTFSAGCSATTDQRSDTHTPEEVSSSTLPTSPLVSTTEEFPSHINCAVECVGTEFSGRSWTVCSGQIEEKDCDKAHAVGKAVWECSANGQFITEQPDYSGCKSTWIDEAVEGSFHVNDTTSAIAYLDHLNELISNHDDTTHQPNYFGHEINILTNVLDRVVDTASQTSHDLTEFLPVAEKTIGLTGTIVTASEPWNQLAQADRSSVSTNLLRTVEDTSLLLSFKVPLDGDASSSRYEKPLTPPSSDYLVVAGAVSKLYGDLNGSYDFPATELSYDSSLLKLPPGWKNLVAGDNIQYVGMFLSPEQANVMLPGQFKSLGHETNSNDKTLLNGKMMSFTIGSLAEARNVAKVRKDIRKSTINFPGQGVQIVFYHDLAAWGESRADLRRKLHYGEKPSAALGSAQCAYWDTVNLVWSTKGCKIVEKGRHQTVCECQHLTSFAILMDVHNYLGKDLGLEILTLLLCSLSFLSLFVSVTIFSTFHGIQSERNSITKNLSICLLIGNTMVMLVLDRNYFNMSEGFCVASGIMTHYIFLAAFAWMAVEGVHLYRMVVHVFDSENNPLNMYRVMAYGIPLILVIVTTMIGYLKGDKPYGGDVVVWLRGCLSLTILLGVTWLIGFFTLVPDTPGLVAAYLFTIFNASQGIFIFIFHCLYNDKIRSLTYQRVGNYLPSWISNSLRHSSSASSYPSDGGKRNDSQTMKHSASDSSLSSKQRPAREAINYSMHPGITTEGSEKRKLSPTIPPKLENTYSLDFEPGRRPLPTGIISIIGDQGHPQVVNRRGSLIRQQQQHWDSFGTVSSIDSIRVPDDPRGGSLSDSSCAGGNCTDNSERALIR</sequence>
<dbReference type="OrthoDB" id="1100386at2759"/>
<keyword evidence="3 8" id="KW-0812">Transmembrane</keyword>
<feature type="compositionally biased region" description="Low complexity" evidence="7">
    <location>
        <begin position="961"/>
        <end position="972"/>
    </location>
</feature>
<dbReference type="GO" id="GO:0005886">
    <property type="term" value="C:plasma membrane"/>
    <property type="evidence" value="ECO:0007669"/>
    <property type="project" value="TreeGrafter"/>
</dbReference>
<feature type="transmembrane region" description="Helical" evidence="8">
    <location>
        <begin position="743"/>
        <end position="764"/>
    </location>
</feature>
<dbReference type="AlphaFoldDB" id="A0A226E467"/>
<dbReference type="Pfam" id="PF16489">
    <property type="entry name" value="GAIN"/>
    <property type="match status" value="1"/>
</dbReference>
<dbReference type="InterPro" id="IPR000203">
    <property type="entry name" value="GPS"/>
</dbReference>
<evidence type="ECO:0000259" key="9">
    <source>
        <dbReference type="PROSITE" id="PS50221"/>
    </source>
</evidence>
<feature type="transmembrane region" description="Helical" evidence="8">
    <location>
        <begin position="883"/>
        <end position="907"/>
    </location>
</feature>
<dbReference type="OMA" id="LYRMVVH"/>
<comment type="caution">
    <text evidence="11">The sequence shown here is derived from an EMBL/GenBank/DDBJ whole genome shotgun (WGS) entry which is preliminary data.</text>
</comment>
<keyword evidence="5 8" id="KW-0472">Membrane</keyword>
<dbReference type="EMBL" id="LNIX01000007">
    <property type="protein sequence ID" value="OXA52393.1"/>
    <property type="molecule type" value="Genomic_DNA"/>
</dbReference>
<keyword evidence="4 8" id="KW-1133">Transmembrane helix</keyword>
<dbReference type="Pfam" id="PF01825">
    <property type="entry name" value="GPS"/>
    <property type="match status" value="1"/>
</dbReference>
<evidence type="ECO:0000256" key="2">
    <source>
        <dbReference type="ARBA" id="ARBA00022475"/>
    </source>
</evidence>
<dbReference type="InterPro" id="IPR000832">
    <property type="entry name" value="GPCR_2_secretin-like"/>
</dbReference>
<dbReference type="PANTHER" id="PTHR12011">
    <property type="entry name" value="ADHESION G-PROTEIN COUPLED RECEPTOR"/>
    <property type="match status" value="1"/>
</dbReference>
<dbReference type="PANTHER" id="PTHR12011:SF347">
    <property type="entry name" value="FI21270P1-RELATED"/>
    <property type="match status" value="1"/>
</dbReference>
<comment type="subcellular location">
    <subcellularLocation>
        <location evidence="1">Cell membrane</location>
        <topology evidence="1">Multi-pass membrane protein</topology>
    </subcellularLocation>
</comment>
<dbReference type="InterPro" id="IPR057244">
    <property type="entry name" value="GAIN_B"/>
</dbReference>
<name>A0A226E467_FOLCA</name>
<dbReference type="Proteomes" id="UP000198287">
    <property type="component" value="Unassembled WGS sequence"/>
</dbReference>
<protein>
    <submittedName>
        <fullName evidence="11">Latrophilin-like protein LAT-2</fullName>
    </submittedName>
</protein>
<dbReference type="InterPro" id="IPR032471">
    <property type="entry name" value="AGRL2-4_GAIN_subdom_A"/>
</dbReference>
<evidence type="ECO:0000256" key="3">
    <source>
        <dbReference type="ARBA" id="ARBA00022692"/>
    </source>
</evidence>
<evidence type="ECO:0000256" key="8">
    <source>
        <dbReference type="SAM" id="Phobius"/>
    </source>
</evidence>
<feature type="transmembrane region" description="Helical" evidence="8">
    <location>
        <begin position="913"/>
        <end position="937"/>
    </location>
</feature>
<feature type="transmembrane region" description="Helical" evidence="8">
    <location>
        <begin position="852"/>
        <end position="871"/>
    </location>
</feature>